<dbReference type="AlphaFoldDB" id="A0A0F4Z0R9"/>
<dbReference type="GeneID" id="25314645"/>
<keyword evidence="2" id="KW-1185">Reference proteome</keyword>
<dbReference type="OrthoDB" id="4485631at2759"/>
<name>A0A0F4Z0R9_RASE3</name>
<dbReference type="Proteomes" id="UP000053958">
    <property type="component" value="Unassembled WGS sequence"/>
</dbReference>
<dbReference type="EMBL" id="LASV01000090">
    <property type="protein sequence ID" value="KKA23661.1"/>
    <property type="molecule type" value="Genomic_DNA"/>
</dbReference>
<evidence type="ECO:0000313" key="1">
    <source>
        <dbReference type="EMBL" id="KKA23661.1"/>
    </source>
</evidence>
<evidence type="ECO:0000313" key="2">
    <source>
        <dbReference type="Proteomes" id="UP000053958"/>
    </source>
</evidence>
<gene>
    <name evidence="1" type="ORF">T310_2294</name>
</gene>
<sequence length="370" mass="43962">MTYFRVRAVAGEQTLRMMSTMKRFPESLQLTQSVPIVLNLLFCEDAKTRLAEMASPAYSSMQPVWRDFPRQAWAQKKNDSIHANIHRKRRMEQPRPARWNCRGDRRTYHVSGVALYGPWDRFLMVPRRRDEVIMGDPHQTPEKFVEAYVSSLEYDCMDFNPCGYAVHERCWVLMARVIDVRLVKKNLDLFVKALCQRKQERIYELDKKICEEGQWDILEHEYGDKFVKNPRKYLRSYEKNMECSDTVFSERDPLNIPEVRKFIDKAASKKKKRRQRRPRGKKIPVLILQHAPGIPPVGSSDPKYVLARSVPQRYYFEYEEIADRDDLDWQQLYFEAQELLETSHGLRNRRRIMKILKGTNALFLKFLSDD</sequence>
<dbReference type="RefSeq" id="XP_013330273.1">
    <property type="nucleotide sequence ID" value="XM_013474819.1"/>
</dbReference>
<organism evidence="1 2">
    <name type="scientific">Rasamsonia emersonii (strain ATCC 16479 / CBS 393.64 / IMI 116815)</name>
    <dbReference type="NCBI Taxonomy" id="1408163"/>
    <lineage>
        <taxon>Eukaryota</taxon>
        <taxon>Fungi</taxon>
        <taxon>Dikarya</taxon>
        <taxon>Ascomycota</taxon>
        <taxon>Pezizomycotina</taxon>
        <taxon>Eurotiomycetes</taxon>
        <taxon>Eurotiomycetidae</taxon>
        <taxon>Eurotiales</taxon>
        <taxon>Trichocomaceae</taxon>
        <taxon>Rasamsonia</taxon>
    </lineage>
</organism>
<reference evidence="1 2" key="1">
    <citation type="submission" date="2015-04" db="EMBL/GenBank/DDBJ databases">
        <authorList>
            <person name="Heijne W.H."/>
            <person name="Fedorova N.D."/>
            <person name="Nierman W.C."/>
            <person name="Vollebregt A.W."/>
            <person name="Zhao Z."/>
            <person name="Wu L."/>
            <person name="Kumar M."/>
            <person name="Stam H."/>
            <person name="van den Berg M.A."/>
            <person name="Pel H.J."/>
        </authorList>
    </citation>
    <scope>NUCLEOTIDE SEQUENCE [LARGE SCALE GENOMIC DNA]</scope>
    <source>
        <strain evidence="1 2">CBS 393.64</strain>
    </source>
</reference>
<comment type="caution">
    <text evidence="1">The sequence shown here is derived from an EMBL/GenBank/DDBJ whole genome shotgun (WGS) entry which is preliminary data.</text>
</comment>
<accession>A0A0F4Z0R9</accession>
<protein>
    <submittedName>
        <fullName evidence="1">Uncharacterized protein</fullName>
    </submittedName>
</protein>
<proteinExistence type="predicted"/>